<dbReference type="InterPro" id="IPR058644">
    <property type="entry name" value="Mtb12-like_C"/>
</dbReference>
<sequence>MGRTRTVLFRAGTAAAVLLLAAACSSSGGSSSGSPSASATSGAASGAPASSAPANPSGSAAAAACGSSVPYTVSGSGPADVKTAAQQVAANYNKFFDPATSDVAKVALLQNGVKFTPVLLAFGKDPQAAQTTVGVTKVDFTGATTAKVTYNVCLSGAEALPNSTGQSVNENGIWKVADTTLCGLLQLKAGSTPIPGCS</sequence>
<feature type="region of interest" description="Disordered" evidence="3">
    <location>
        <begin position="29"/>
        <end position="53"/>
    </location>
</feature>
<evidence type="ECO:0000256" key="3">
    <source>
        <dbReference type="SAM" id="MobiDB-lite"/>
    </source>
</evidence>
<dbReference type="Proteomes" id="UP000657385">
    <property type="component" value="Unassembled WGS sequence"/>
</dbReference>
<reference evidence="6" key="1">
    <citation type="submission" date="2020-11" db="EMBL/GenBank/DDBJ databases">
        <title>Isolation and identification of active actinomycetes.</title>
        <authorList>
            <person name="Yu B."/>
        </authorList>
    </citation>
    <scope>NUCLEOTIDE SEQUENCE</scope>
    <source>
        <strain evidence="6">NEAU-YB345</strain>
    </source>
</reference>
<dbReference type="PROSITE" id="PS51257">
    <property type="entry name" value="PROKAR_LIPOPROTEIN"/>
    <property type="match status" value="1"/>
</dbReference>
<evidence type="ECO:0000313" key="7">
    <source>
        <dbReference type="Proteomes" id="UP000657385"/>
    </source>
</evidence>
<proteinExistence type="inferred from homology"/>
<evidence type="ECO:0000256" key="2">
    <source>
        <dbReference type="ARBA" id="ARBA00093774"/>
    </source>
</evidence>
<evidence type="ECO:0000256" key="4">
    <source>
        <dbReference type="SAM" id="SignalP"/>
    </source>
</evidence>
<dbReference type="RefSeq" id="WP_196196279.1">
    <property type="nucleotide sequence ID" value="NZ_JADPRT010000010.1"/>
</dbReference>
<dbReference type="Pfam" id="PF26580">
    <property type="entry name" value="Mtb12_C"/>
    <property type="match status" value="1"/>
</dbReference>
<organism evidence="6 7">
    <name type="scientific">Streptacidiphilus fuscans</name>
    <dbReference type="NCBI Taxonomy" id="2789292"/>
    <lineage>
        <taxon>Bacteria</taxon>
        <taxon>Bacillati</taxon>
        <taxon>Actinomycetota</taxon>
        <taxon>Actinomycetes</taxon>
        <taxon>Kitasatosporales</taxon>
        <taxon>Streptomycetaceae</taxon>
        <taxon>Streptacidiphilus</taxon>
    </lineage>
</organism>
<name>A0A931FGB9_9ACTN</name>
<evidence type="ECO:0000259" key="5">
    <source>
        <dbReference type="Pfam" id="PF26580"/>
    </source>
</evidence>
<dbReference type="AlphaFoldDB" id="A0A931FGB9"/>
<feature type="domain" description="Low molecular weight antigen MTB12-like C-terminal" evidence="5">
    <location>
        <begin position="84"/>
        <end position="189"/>
    </location>
</feature>
<keyword evidence="1 4" id="KW-0732">Signal</keyword>
<feature type="chain" id="PRO_5039234000" description="Low molecular weight antigen MTB12-like C-terminal domain-containing protein" evidence="4">
    <location>
        <begin position="29"/>
        <end position="198"/>
    </location>
</feature>
<evidence type="ECO:0000313" key="6">
    <source>
        <dbReference type="EMBL" id="MBF9071135.1"/>
    </source>
</evidence>
<keyword evidence="7" id="KW-1185">Reference proteome</keyword>
<comment type="caution">
    <text evidence="6">The sequence shown here is derived from an EMBL/GenBank/DDBJ whole genome shotgun (WGS) entry which is preliminary data.</text>
</comment>
<accession>A0A931FGB9</accession>
<dbReference type="EMBL" id="JADPRT010000010">
    <property type="protein sequence ID" value="MBF9071135.1"/>
    <property type="molecule type" value="Genomic_DNA"/>
</dbReference>
<gene>
    <name evidence="6" type="ORF">I2501_24250</name>
</gene>
<feature type="signal peptide" evidence="4">
    <location>
        <begin position="1"/>
        <end position="28"/>
    </location>
</feature>
<comment type="similarity">
    <text evidence="2">Belongs to the MTB12 family.</text>
</comment>
<evidence type="ECO:0000256" key="1">
    <source>
        <dbReference type="ARBA" id="ARBA00022729"/>
    </source>
</evidence>
<protein>
    <recommendedName>
        <fullName evidence="5">Low molecular weight antigen MTB12-like C-terminal domain-containing protein</fullName>
    </recommendedName>
</protein>